<accession>A0ABD0SDA2</accession>
<comment type="caution">
    <text evidence="2">The sequence shown here is derived from an EMBL/GenBank/DDBJ whole genome shotgun (WGS) entry which is preliminary data.</text>
</comment>
<protein>
    <submittedName>
        <fullName evidence="2">Uncharacterized protein</fullName>
    </submittedName>
</protein>
<dbReference type="AlphaFoldDB" id="A0ABD0SDA2"/>
<organism evidence="2 3">
    <name type="scientific">Loxostege sticticalis</name>
    <name type="common">Beet webworm moth</name>
    <dbReference type="NCBI Taxonomy" id="481309"/>
    <lineage>
        <taxon>Eukaryota</taxon>
        <taxon>Metazoa</taxon>
        <taxon>Ecdysozoa</taxon>
        <taxon>Arthropoda</taxon>
        <taxon>Hexapoda</taxon>
        <taxon>Insecta</taxon>
        <taxon>Pterygota</taxon>
        <taxon>Neoptera</taxon>
        <taxon>Endopterygota</taxon>
        <taxon>Lepidoptera</taxon>
        <taxon>Glossata</taxon>
        <taxon>Ditrysia</taxon>
        <taxon>Pyraloidea</taxon>
        <taxon>Crambidae</taxon>
        <taxon>Pyraustinae</taxon>
        <taxon>Loxostege</taxon>
    </lineage>
</organism>
<feature type="region of interest" description="Disordered" evidence="1">
    <location>
        <begin position="86"/>
        <end position="116"/>
    </location>
</feature>
<proteinExistence type="predicted"/>
<gene>
    <name evidence="2" type="ORF">ABMA28_009698</name>
</gene>
<dbReference type="Proteomes" id="UP001549921">
    <property type="component" value="Unassembled WGS sequence"/>
</dbReference>
<evidence type="ECO:0000313" key="3">
    <source>
        <dbReference type="Proteomes" id="UP001549921"/>
    </source>
</evidence>
<feature type="compositionally biased region" description="Polar residues" evidence="1">
    <location>
        <begin position="104"/>
        <end position="116"/>
    </location>
</feature>
<sequence length="116" mass="13936">MNLFLQLISYTEKNEEIHIFQDFFNYDDNVYNTVKNRFARHVELVTESVLDHLLKEIHNKYPQSKNDSMNAIPKMMKRLKMKLKRHLNKKKNRKLRKKLSKLNSTSHQEMKATTSA</sequence>
<evidence type="ECO:0000313" key="2">
    <source>
        <dbReference type="EMBL" id="KAL0811283.1"/>
    </source>
</evidence>
<name>A0ABD0SDA2_LOXSC</name>
<dbReference type="EMBL" id="JBEDNZ010000024">
    <property type="protein sequence ID" value="KAL0811283.1"/>
    <property type="molecule type" value="Genomic_DNA"/>
</dbReference>
<feature type="compositionally biased region" description="Basic residues" evidence="1">
    <location>
        <begin position="86"/>
        <end position="100"/>
    </location>
</feature>
<reference evidence="2 3" key="1">
    <citation type="submission" date="2024-06" db="EMBL/GenBank/DDBJ databases">
        <title>A chromosome-level genome assembly of beet webworm, Loxostege sticticalis.</title>
        <authorList>
            <person name="Zhang Y."/>
        </authorList>
    </citation>
    <scope>NUCLEOTIDE SEQUENCE [LARGE SCALE GENOMIC DNA]</scope>
    <source>
        <strain evidence="2">AQ028</strain>
        <tissue evidence="2">Male pupae</tissue>
    </source>
</reference>
<evidence type="ECO:0000256" key="1">
    <source>
        <dbReference type="SAM" id="MobiDB-lite"/>
    </source>
</evidence>